<sequence>MEHSQNAVIVKINAGSVARHNDLVRFTLKPHNYFPNWQEGISKLVVSQITPTGQPLVEETPSQFEPSIRQLTWQTEDLPAGESAWYAIRTLQLPENAPGEDQRCRIHHLTSHLLITMDDHIFTRYNFLGVWKPYFWPLNGNYGSVVRGAGGDDHPHHTGLYLAYGGHGEGGSANIWSDWDEPPYGPCGKTLHQRFIRLTEGPIYAEFVEDLIHVKGNGDIIMNETRTVRAWYVNQRKRFLEITHQTTHPVDIGDRQFLFVARLNPSMKIPDQGHVENSEGQVGRSEVHHQRASWCDLAGNVGNGVNGLALFDHPSNPEHPGFFGEIAVPQQMSILHHPPNELESETLRLQFCAYVHEGTAPEAEVENYYQRYINPVKIEIIEN</sequence>
<evidence type="ECO:0008006" key="2">
    <source>
        <dbReference type="Google" id="ProtNLM"/>
    </source>
</evidence>
<gene>
    <name evidence="1" type="ORF">METZ01_LOCUS119992</name>
</gene>
<proteinExistence type="predicted"/>
<reference evidence="1" key="1">
    <citation type="submission" date="2018-05" db="EMBL/GenBank/DDBJ databases">
        <authorList>
            <person name="Lanie J.A."/>
            <person name="Ng W.-L."/>
            <person name="Kazmierczak K.M."/>
            <person name="Andrzejewski T.M."/>
            <person name="Davidsen T.M."/>
            <person name="Wayne K.J."/>
            <person name="Tettelin H."/>
            <person name="Glass J.I."/>
            <person name="Rusch D."/>
            <person name="Podicherti R."/>
            <person name="Tsui H.-C.T."/>
            <person name="Winkler M.E."/>
        </authorList>
    </citation>
    <scope>NUCLEOTIDE SEQUENCE</scope>
</reference>
<accession>A0A381XQZ0</accession>
<dbReference type="Pfam" id="PF14100">
    <property type="entry name" value="DUF6807"/>
    <property type="match status" value="1"/>
</dbReference>
<dbReference type="InterPro" id="IPR029475">
    <property type="entry name" value="DUF6807"/>
</dbReference>
<organism evidence="1">
    <name type="scientific">marine metagenome</name>
    <dbReference type="NCBI Taxonomy" id="408172"/>
    <lineage>
        <taxon>unclassified sequences</taxon>
        <taxon>metagenomes</taxon>
        <taxon>ecological metagenomes</taxon>
    </lineage>
</organism>
<dbReference type="AlphaFoldDB" id="A0A381XQZ0"/>
<evidence type="ECO:0000313" key="1">
    <source>
        <dbReference type="EMBL" id="SVA67138.1"/>
    </source>
</evidence>
<protein>
    <recommendedName>
        <fullName evidence="2">Methane oxygenase PmoA</fullName>
    </recommendedName>
</protein>
<name>A0A381XQZ0_9ZZZZ</name>
<dbReference type="EMBL" id="UINC01016053">
    <property type="protein sequence ID" value="SVA67138.1"/>
    <property type="molecule type" value="Genomic_DNA"/>
</dbReference>